<protein>
    <submittedName>
        <fullName evidence="1">Uncharacterized protein</fullName>
    </submittedName>
</protein>
<reference evidence="2" key="1">
    <citation type="journal article" date="2023" name="G3 (Bethesda)">
        <title>Genome assembly and association tests identify interacting loci associated with vigor, precocity, and sex in interspecific pistachio rootstocks.</title>
        <authorList>
            <person name="Palmer W."/>
            <person name="Jacygrad E."/>
            <person name="Sagayaradj S."/>
            <person name="Cavanaugh K."/>
            <person name="Han R."/>
            <person name="Bertier L."/>
            <person name="Beede B."/>
            <person name="Kafkas S."/>
            <person name="Golino D."/>
            <person name="Preece J."/>
            <person name="Michelmore R."/>
        </authorList>
    </citation>
    <scope>NUCLEOTIDE SEQUENCE [LARGE SCALE GENOMIC DNA]</scope>
</reference>
<dbReference type="Proteomes" id="UP001164250">
    <property type="component" value="Chromosome 13"/>
</dbReference>
<comment type="caution">
    <text evidence="1">The sequence shown here is derived from an EMBL/GenBank/DDBJ whole genome shotgun (WGS) entry which is preliminary data.</text>
</comment>
<proteinExistence type="predicted"/>
<sequence>MIMTLKHSFSSLIISFVFNYFIHSINAQMDQLNLLPTTLWSPPINHIAFAGFTGIDDPYEPPLNCEIEIKQKDGVCPPPGAMAGQVVTYLEERGYLHDQ</sequence>
<organism evidence="1 2">
    <name type="scientific">Pistacia atlantica</name>
    <dbReference type="NCBI Taxonomy" id="434234"/>
    <lineage>
        <taxon>Eukaryota</taxon>
        <taxon>Viridiplantae</taxon>
        <taxon>Streptophyta</taxon>
        <taxon>Embryophyta</taxon>
        <taxon>Tracheophyta</taxon>
        <taxon>Spermatophyta</taxon>
        <taxon>Magnoliopsida</taxon>
        <taxon>eudicotyledons</taxon>
        <taxon>Gunneridae</taxon>
        <taxon>Pentapetalae</taxon>
        <taxon>rosids</taxon>
        <taxon>malvids</taxon>
        <taxon>Sapindales</taxon>
        <taxon>Anacardiaceae</taxon>
        <taxon>Pistacia</taxon>
    </lineage>
</organism>
<evidence type="ECO:0000313" key="2">
    <source>
        <dbReference type="Proteomes" id="UP001164250"/>
    </source>
</evidence>
<keyword evidence="2" id="KW-1185">Reference proteome</keyword>
<dbReference type="EMBL" id="CM047909">
    <property type="protein sequence ID" value="KAJ0078513.1"/>
    <property type="molecule type" value="Genomic_DNA"/>
</dbReference>
<evidence type="ECO:0000313" key="1">
    <source>
        <dbReference type="EMBL" id="KAJ0078513.1"/>
    </source>
</evidence>
<name>A0ACC0ZU63_9ROSI</name>
<gene>
    <name evidence="1" type="ORF">Patl1_22933</name>
</gene>
<accession>A0ACC0ZU63</accession>